<dbReference type="EMBL" id="BSDO01000001">
    <property type="protein sequence ID" value="GLI20369.1"/>
    <property type="molecule type" value="Genomic_DNA"/>
</dbReference>
<organism evidence="4 6">
    <name type="scientific">Xanthobacter flavus</name>
    <dbReference type="NCBI Taxonomy" id="281"/>
    <lineage>
        <taxon>Bacteria</taxon>
        <taxon>Pseudomonadati</taxon>
        <taxon>Pseudomonadota</taxon>
        <taxon>Alphaproteobacteria</taxon>
        <taxon>Hyphomicrobiales</taxon>
        <taxon>Xanthobacteraceae</taxon>
        <taxon>Xanthobacter</taxon>
    </lineage>
</organism>
<evidence type="ECO:0000259" key="3">
    <source>
        <dbReference type="Pfam" id="PF00724"/>
    </source>
</evidence>
<proteinExistence type="predicted"/>
<keyword evidence="7" id="KW-1185">Reference proteome</keyword>
<dbReference type="EMBL" id="JAVDPY010000003">
    <property type="protein sequence ID" value="MDR6333876.1"/>
    <property type="molecule type" value="Genomic_DNA"/>
</dbReference>
<dbReference type="InterPro" id="IPR001155">
    <property type="entry name" value="OxRdtase_FMN_N"/>
</dbReference>
<reference evidence="5 7" key="2">
    <citation type="submission" date="2023-07" db="EMBL/GenBank/DDBJ databases">
        <title>Genomic Encyclopedia of Type Strains, Phase IV (KMG-IV): sequencing the most valuable type-strain genomes for metagenomic binning, comparative biology and taxonomic classification.</title>
        <authorList>
            <person name="Goeker M."/>
        </authorList>
    </citation>
    <scope>NUCLEOTIDE SEQUENCE [LARGE SCALE GENOMIC DNA]</scope>
    <source>
        <strain evidence="5 7">DSM 338</strain>
    </source>
</reference>
<keyword evidence="1" id="KW-0285">Flavoprotein</keyword>
<dbReference type="Pfam" id="PF00724">
    <property type="entry name" value="Oxidored_FMN"/>
    <property type="match status" value="1"/>
</dbReference>
<dbReference type="AlphaFoldDB" id="A0A9W6FHC1"/>
<sequence>MKYGDFPKITSFSGVAGFRAHLAELGAGMPCDDIVAHGPDQPLAAPLTVDGMTIGNRFAIHPMEGWDGTREGAPTENTIRRWRRFGESGAKLIYGGEAVAVRHDGRANPLQLVMTEATQSAIAGLRETVIEAHREATGNDDDLVIGLQLTHSGRFCKPNDNRKFEQMILYRHPVLDRKFGIPEEYPVMSDDDIWWLIDDYITAARRAQACGFDFVDLKHCHGYLGHEFLSARTRPGAFGGSLENRTRFLRELASGIRAACPGLKFGVRLSAIDLIAYRPDPAASVPGILGPGVPENAAGALPYVYGFGTDAGDPTAYDLNETFEMFEVLRALDIHLVNVTLGSPYYNPHVTRPASYPPSDGYQPPEDPLLGVMRHLEVVRALKERFPDFTLIGSGYTYLQEFLPNVAQAVVRQGWTDFVGLGRMVLSYPDLPLDVLHGRAFQKKKVCRTFSDCTSAPRNGIVSGCYPLDAFYKKSEEFKQLAAVKKAAKTA</sequence>
<reference evidence="4" key="1">
    <citation type="submission" date="2022-12" db="EMBL/GenBank/DDBJ databases">
        <title>Reference genome sequencing for broad-spectrum identification of bacterial and archaeal isolates by mass spectrometry.</title>
        <authorList>
            <person name="Sekiguchi Y."/>
            <person name="Tourlousse D.M."/>
        </authorList>
    </citation>
    <scope>NUCLEOTIDE SEQUENCE</scope>
    <source>
        <strain evidence="4">301</strain>
    </source>
</reference>
<dbReference type="InterPro" id="IPR051799">
    <property type="entry name" value="NADH_flavin_oxidoreductase"/>
</dbReference>
<dbReference type="GO" id="GO:0010181">
    <property type="term" value="F:FMN binding"/>
    <property type="evidence" value="ECO:0007669"/>
    <property type="project" value="InterPro"/>
</dbReference>
<accession>A0A9W6FHC1</accession>
<dbReference type="GeneID" id="95760836"/>
<keyword evidence="2" id="KW-0560">Oxidoreductase</keyword>
<evidence type="ECO:0000313" key="6">
    <source>
        <dbReference type="Proteomes" id="UP001144397"/>
    </source>
</evidence>
<evidence type="ECO:0000313" key="4">
    <source>
        <dbReference type="EMBL" id="GLI20369.1"/>
    </source>
</evidence>
<dbReference type="PANTHER" id="PTHR43656:SF2">
    <property type="entry name" value="BINDING OXIDOREDUCTASE, PUTATIVE (AFU_ORTHOLOGUE AFUA_2G08260)-RELATED"/>
    <property type="match status" value="1"/>
</dbReference>
<evidence type="ECO:0000256" key="1">
    <source>
        <dbReference type="ARBA" id="ARBA00022630"/>
    </source>
</evidence>
<gene>
    <name evidence="5" type="ORF">GGQ86_002346</name>
    <name evidence="4" type="ORF">XFLAVUS301_00430</name>
</gene>
<dbReference type="PANTHER" id="PTHR43656">
    <property type="entry name" value="BINDING OXIDOREDUCTASE, PUTATIVE (AFU_ORTHOLOGUE AFUA_2G08260)-RELATED"/>
    <property type="match status" value="1"/>
</dbReference>
<dbReference type="GO" id="GO:0016491">
    <property type="term" value="F:oxidoreductase activity"/>
    <property type="evidence" value="ECO:0007669"/>
    <property type="project" value="UniProtKB-KW"/>
</dbReference>
<evidence type="ECO:0000313" key="7">
    <source>
        <dbReference type="Proteomes" id="UP001245370"/>
    </source>
</evidence>
<feature type="domain" description="NADH:flavin oxidoreductase/NADH oxidase N-terminal" evidence="3">
    <location>
        <begin position="43"/>
        <end position="275"/>
    </location>
</feature>
<dbReference type="Proteomes" id="UP001144397">
    <property type="component" value="Unassembled WGS sequence"/>
</dbReference>
<dbReference type="Gene3D" id="3.20.20.70">
    <property type="entry name" value="Aldolase class I"/>
    <property type="match status" value="1"/>
</dbReference>
<dbReference type="InterPro" id="IPR013785">
    <property type="entry name" value="Aldolase_TIM"/>
</dbReference>
<evidence type="ECO:0000313" key="5">
    <source>
        <dbReference type="EMBL" id="MDR6333876.1"/>
    </source>
</evidence>
<name>A0A9W6FHC1_XANFL</name>
<protein>
    <submittedName>
        <fullName evidence="5">2,4-dienoyl-CoA reductase-like NADH-dependent reductase (Old Yellow Enzyme family)</fullName>
    </submittedName>
    <submittedName>
        <fullName evidence="4">NADH:flavin oxidoreductase</fullName>
    </submittedName>
</protein>
<dbReference type="SUPFAM" id="SSF51395">
    <property type="entry name" value="FMN-linked oxidoreductases"/>
    <property type="match status" value="1"/>
</dbReference>
<evidence type="ECO:0000256" key="2">
    <source>
        <dbReference type="ARBA" id="ARBA00023002"/>
    </source>
</evidence>
<dbReference type="RefSeq" id="WP_281804464.1">
    <property type="nucleotide sequence ID" value="NZ_BSDO01000001.1"/>
</dbReference>
<dbReference type="Proteomes" id="UP001245370">
    <property type="component" value="Unassembled WGS sequence"/>
</dbReference>
<comment type="caution">
    <text evidence="4">The sequence shown here is derived from an EMBL/GenBank/DDBJ whole genome shotgun (WGS) entry which is preliminary data.</text>
</comment>